<dbReference type="AlphaFoldDB" id="G0A824"/>
<reference evidence="1 2" key="3">
    <citation type="journal article" date="2008" name="FEMS Microbiol. Ecol.">
        <title>Identification and characterization of genes underlying chitinolysis in Collimonas fungivorans Ter331.</title>
        <authorList>
            <person name="Fritsche K."/>
            <person name="de Boer W."/>
            <person name="Gerards S."/>
            <person name="van den Berg M."/>
            <person name="van Veen J.A."/>
            <person name="Leveau J.H."/>
        </authorList>
    </citation>
    <scope>NUCLEOTIDE SEQUENCE [LARGE SCALE GENOMIC DNA]</scope>
    <source>
        <strain evidence="1 2">Ter331</strain>
    </source>
</reference>
<evidence type="ECO:0000313" key="1">
    <source>
        <dbReference type="EMBL" id="AEK60097.1"/>
    </source>
</evidence>
<dbReference type="KEGG" id="cfu:CFU_0259"/>
<accession>G0A824</accession>
<organism evidence="1 2">
    <name type="scientific">Collimonas fungivorans (strain Ter331)</name>
    <dbReference type="NCBI Taxonomy" id="1005048"/>
    <lineage>
        <taxon>Bacteria</taxon>
        <taxon>Pseudomonadati</taxon>
        <taxon>Pseudomonadota</taxon>
        <taxon>Betaproteobacteria</taxon>
        <taxon>Burkholderiales</taxon>
        <taxon>Oxalobacteraceae</taxon>
        <taxon>Collimonas</taxon>
    </lineage>
</organism>
<evidence type="ECO:0000313" key="2">
    <source>
        <dbReference type="Proteomes" id="UP000008392"/>
    </source>
</evidence>
<sequence>MTIGDVDQYVGYIYSAACTSWALTHISSVQTRCAGIW</sequence>
<protein>
    <submittedName>
        <fullName evidence="1">Uncharacterized protein</fullName>
    </submittedName>
</protein>
<dbReference type="Proteomes" id="UP000008392">
    <property type="component" value="Chromosome"/>
</dbReference>
<reference evidence="2" key="6">
    <citation type="submission" date="2011-05" db="EMBL/GenBank/DDBJ databases">
        <title>Complete sequence of Collimonas fungivorans Ter331.</title>
        <authorList>
            <person name="Leveau J.H."/>
        </authorList>
    </citation>
    <scope>NUCLEOTIDE SEQUENCE [LARGE SCALE GENOMIC DNA]</scope>
    <source>
        <strain evidence="2">Ter331</strain>
    </source>
</reference>
<keyword evidence="2" id="KW-1185">Reference proteome</keyword>
<reference evidence="1 2" key="4">
    <citation type="journal article" date="2010" name="Environ. Microbiol.">
        <title>The bacterial genus Collimonas: mycophagy, weathering and other adaptive solutions to life in oligotrophic soil environments.</title>
        <authorList>
            <person name="Leveau J.H."/>
            <person name="Uroz S."/>
            <person name="de Boer W."/>
        </authorList>
    </citation>
    <scope>NUCLEOTIDE SEQUENCE [LARGE SCALE GENOMIC DNA]</scope>
    <source>
        <strain evidence="1 2">Ter331</strain>
    </source>
</reference>
<dbReference type="STRING" id="1005048.CFU_0259"/>
<dbReference type="EMBL" id="CP002745">
    <property type="protein sequence ID" value="AEK60097.1"/>
    <property type="molecule type" value="Genomic_DNA"/>
</dbReference>
<reference evidence="1 2" key="5">
    <citation type="journal article" date="2011" name="ISME J.">
        <title>Dual transcriptional profiling of a bacterial/fungal confrontation: Collimonas fungivorans versus Aspergillus niger.</title>
        <authorList>
            <person name="Mela F."/>
            <person name="Fritsche K."/>
            <person name="de Boer W."/>
            <person name="van Veen J.A."/>
            <person name="de Graaff L.H."/>
            <person name="van den Berg M."/>
            <person name="Leveau J.H."/>
        </authorList>
    </citation>
    <scope>NUCLEOTIDE SEQUENCE [LARGE SCALE GENOMIC DNA]</scope>
    <source>
        <strain evidence="1 2">Ter331</strain>
    </source>
</reference>
<gene>
    <name evidence="1" type="ordered locus">CFU_0259</name>
</gene>
<proteinExistence type="predicted"/>
<dbReference type="HOGENOM" id="CLU_3342556_0_0_4"/>
<reference evidence="1 2" key="1">
    <citation type="journal article" date="2004" name="Environ. Microbiol.">
        <title>Phylogeny-function analysis of (meta)genomic libraries: screening for expression of ribosomal RNA genes by large-insert library fluorescent in situ hybridization (LIL-FISH).</title>
        <authorList>
            <person name="Leveau J.H."/>
            <person name="Gerards S."/>
            <person name="de Boer W."/>
            <person name="van Veen J.A."/>
        </authorList>
    </citation>
    <scope>NUCLEOTIDE SEQUENCE [LARGE SCALE GENOMIC DNA]</scope>
    <source>
        <strain evidence="1 2">Ter331</strain>
    </source>
</reference>
<name>G0A824_COLFT</name>
<reference evidence="1 2" key="2">
    <citation type="journal article" date="2006" name="J. Microbiol. Methods">
        <title>Genomic flank-sequencing of plasposon insertion sites for rapid identification of functional genes.</title>
        <authorList>
            <person name="Leveau J.H."/>
            <person name="Gerards S."/>
            <person name="Fritsche K."/>
            <person name="Zondag G."/>
            <person name="van Veen J.A."/>
        </authorList>
    </citation>
    <scope>NUCLEOTIDE SEQUENCE [LARGE SCALE GENOMIC DNA]</scope>
    <source>
        <strain evidence="1 2">Ter331</strain>
    </source>
</reference>